<feature type="domain" description="FAD/NAD(P)-binding" evidence="8">
    <location>
        <begin position="4"/>
        <end position="287"/>
    </location>
</feature>
<dbReference type="SUPFAM" id="SSF51905">
    <property type="entry name" value="FAD/NAD(P)-binding domain"/>
    <property type="match status" value="2"/>
</dbReference>
<dbReference type="PANTHER" id="PTHR43429">
    <property type="entry name" value="PYRIDINE NUCLEOTIDE-DISULFIDE OXIDOREDUCTASE DOMAIN-CONTAINING"/>
    <property type="match status" value="1"/>
</dbReference>
<dbReference type="InterPro" id="IPR016156">
    <property type="entry name" value="FAD/NAD-linked_Rdtase_dimer_sf"/>
</dbReference>
<dbReference type="PRINTS" id="PR00368">
    <property type="entry name" value="FADPNR"/>
</dbReference>
<sequence length="451" mass="48088">MGSRVVIVGGDAGGMTAASALVKRLGDEDEVVVIERGEFTSYSACGLPYWVAGEVESCDDLIARSPDEHRENGIDLRLGATATLLDADAKVLTTTDGELSYDHLLIATGAEPVWPEVEGADAEGIAPITTIPQGQEILRQLDRKPEKVVVAGSGFIGTEMAEACLRLGLDTTVISATEFPLAQFENLVGERVHEQMAARQIGFHGNRRLTGFRTKDGRVTGVELDDSTVLDADLVILAFGVTPRSELAREAGLPLGPKGAIVVDEYQCADRARGIWAAGDCSAVRDRQSGELLHLPLGDHANKQGMVAASGIEAAILGGEPEWSFPGVVQTFITRFCDLEISRTGVSTAEAEKLGWDTVSVSIDTTTWAGYYPGAEPMTVWLLADRRTRQVRGVQIVGGPTAGLRIDAAATAITAGMRVDDLIMLDFAYAPPFSSVWSPLHVAVRAAYKLL</sequence>
<evidence type="ECO:0000256" key="1">
    <source>
        <dbReference type="ARBA" id="ARBA00001974"/>
    </source>
</evidence>
<comment type="cofactor">
    <cofactor evidence="1">
        <name>FAD</name>
        <dbReference type="ChEBI" id="CHEBI:57692"/>
    </cofactor>
</comment>
<keyword evidence="10" id="KW-1185">Reference proteome</keyword>
<keyword evidence="4" id="KW-0274">FAD</keyword>
<accession>A0A554RNV7</accession>
<dbReference type="AlphaFoldDB" id="A0A554RNV7"/>
<evidence type="ECO:0000256" key="5">
    <source>
        <dbReference type="ARBA" id="ARBA00023002"/>
    </source>
</evidence>
<gene>
    <name evidence="9" type="ORF">FNM00_16240</name>
</gene>
<dbReference type="PANTHER" id="PTHR43429:SF1">
    <property type="entry name" value="NAD(P)H SULFUR OXIDOREDUCTASE (COA-DEPENDENT)"/>
    <property type="match status" value="1"/>
</dbReference>
<dbReference type="InterPro" id="IPR036188">
    <property type="entry name" value="FAD/NAD-bd_sf"/>
</dbReference>
<dbReference type="Proteomes" id="UP000316988">
    <property type="component" value="Unassembled WGS sequence"/>
</dbReference>
<comment type="similarity">
    <text evidence="2">Belongs to the class-III pyridine nucleotide-disulfide oxidoreductase family.</text>
</comment>
<dbReference type="Gene3D" id="3.50.50.60">
    <property type="entry name" value="FAD/NAD(P)-binding domain"/>
    <property type="match status" value="2"/>
</dbReference>
<evidence type="ECO:0000313" key="10">
    <source>
        <dbReference type="Proteomes" id="UP000316988"/>
    </source>
</evidence>
<evidence type="ECO:0000256" key="3">
    <source>
        <dbReference type="ARBA" id="ARBA00022630"/>
    </source>
</evidence>
<evidence type="ECO:0000313" key="9">
    <source>
        <dbReference type="EMBL" id="TSD55810.1"/>
    </source>
</evidence>
<dbReference type="Pfam" id="PF07992">
    <property type="entry name" value="Pyr_redox_2"/>
    <property type="match status" value="1"/>
</dbReference>
<dbReference type="PRINTS" id="PR00411">
    <property type="entry name" value="PNDRDTASEI"/>
</dbReference>
<dbReference type="InterPro" id="IPR023753">
    <property type="entry name" value="FAD/NAD-binding_dom"/>
</dbReference>
<dbReference type="InterPro" id="IPR050260">
    <property type="entry name" value="FAD-bd_OxRdtase"/>
</dbReference>
<dbReference type="InterPro" id="IPR004099">
    <property type="entry name" value="Pyr_nucl-diS_OxRdtase_dimer"/>
</dbReference>
<protein>
    <submittedName>
        <fullName evidence="9">Flavoprotein oxidoreductase</fullName>
    </submittedName>
</protein>
<comment type="caution">
    <text evidence="9">The sequence shown here is derived from an EMBL/GenBank/DDBJ whole genome shotgun (WGS) entry which is preliminary data.</text>
</comment>
<organism evidence="9 10">
    <name type="scientific">Aeromicrobium piscarium</name>
    <dbReference type="NCBI Taxonomy" id="2590901"/>
    <lineage>
        <taxon>Bacteria</taxon>
        <taxon>Bacillati</taxon>
        <taxon>Actinomycetota</taxon>
        <taxon>Actinomycetes</taxon>
        <taxon>Propionibacteriales</taxon>
        <taxon>Nocardioidaceae</taxon>
        <taxon>Aeromicrobium</taxon>
    </lineage>
</organism>
<name>A0A554RNV7_9ACTN</name>
<proteinExistence type="inferred from homology"/>
<reference evidence="9 10" key="1">
    <citation type="submission" date="2019-07" db="EMBL/GenBank/DDBJ databases">
        <authorList>
            <person name="Zhao L.H."/>
        </authorList>
    </citation>
    <scope>NUCLEOTIDE SEQUENCE [LARGE SCALE GENOMIC DNA]</scope>
    <source>
        <strain evidence="9 10">Co35</strain>
    </source>
</reference>
<dbReference type="EMBL" id="VLNT01000020">
    <property type="protein sequence ID" value="TSD55810.1"/>
    <property type="molecule type" value="Genomic_DNA"/>
</dbReference>
<evidence type="ECO:0000256" key="2">
    <source>
        <dbReference type="ARBA" id="ARBA00009130"/>
    </source>
</evidence>
<evidence type="ECO:0000256" key="4">
    <source>
        <dbReference type="ARBA" id="ARBA00022827"/>
    </source>
</evidence>
<dbReference type="GO" id="GO:0016491">
    <property type="term" value="F:oxidoreductase activity"/>
    <property type="evidence" value="ECO:0007669"/>
    <property type="project" value="UniProtKB-KW"/>
</dbReference>
<evidence type="ECO:0000259" key="7">
    <source>
        <dbReference type="Pfam" id="PF02852"/>
    </source>
</evidence>
<keyword evidence="6" id="KW-0676">Redox-active center</keyword>
<dbReference type="SUPFAM" id="SSF55424">
    <property type="entry name" value="FAD/NAD-linked reductases, dimerisation (C-terminal) domain"/>
    <property type="match status" value="1"/>
</dbReference>
<keyword evidence="3" id="KW-0285">Flavoprotein</keyword>
<dbReference type="OrthoDB" id="9802028at2"/>
<keyword evidence="5" id="KW-0560">Oxidoreductase</keyword>
<evidence type="ECO:0000256" key="6">
    <source>
        <dbReference type="ARBA" id="ARBA00023284"/>
    </source>
</evidence>
<evidence type="ECO:0000259" key="8">
    <source>
        <dbReference type="Pfam" id="PF07992"/>
    </source>
</evidence>
<feature type="domain" description="Pyridine nucleotide-disulphide oxidoreductase dimerisation" evidence="7">
    <location>
        <begin position="334"/>
        <end position="436"/>
    </location>
</feature>
<dbReference type="Pfam" id="PF02852">
    <property type="entry name" value="Pyr_redox_dim"/>
    <property type="match status" value="1"/>
</dbReference>
<dbReference type="RefSeq" id="WP_143914592.1">
    <property type="nucleotide sequence ID" value="NZ_VLNT01000020.1"/>
</dbReference>